<evidence type="ECO:0000256" key="2">
    <source>
        <dbReference type="ARBA" id="ARBA00003690"/>
    </source>
</evidence>
<dbReference type="PRINTS" id="PR00385">
    <property type="entry name" value="P450"/>
</dbReference>
<evidence type="ECO:0000256" key="8">
    <source>
        <dbReference type="ARBA" id="ARBA00022824"/>
    </source>
</evidence>
<evidence type="ECO:0000256" key="11">
    <source>
        <dbReference type="ARBA" id="ARBA00023004"/>
    </source>
</evidence>
<dbReference type="PROSITE" id="PS00086">
    <property type="entry name" value="CYTOCHROME_P450"/>
    <property type="match status" value="1"/>
</dbReference>
<evidence type="ECO:0000256" key="9">
    <source>
        <dbReference type="ARBA" id="ARBA00022848"/>
    </source>
</evidence>
<keyword evidence="17" id="KW-1185">Reference proteome</keyword>
<dbReference type="InterPro" id="IPR017972">
    <property type="entry name" value="Cyt_P450_CS"/>
</dbReference>
<reference evidence="16" key="1">
    <citation type="submission" date="2020-11" db="EMBL/GenBank/DDBJ databases">
        <authorList>
            <person name="Tran Van P."/>
        </authorList>
    </citation>
    <scope>NUCLEOTIDE SEQUENCE</scope>
</reference>
<organism evidence="16">
    <name type="scientific">Medioppia subpectinata</name>
    <dbReference type="NCBI Taxonomy" id="1979941"/>
    <lineage>
        <taxon>Eukaryota</taxon>
        <taxon>Metazoa</taxon>
        <taxon>Ecdysozoa</taxon>
        <taxon>Arthropoda</taxon>
        <taxon>Chelicerata</taxon>
        <taxon>Arachnida</taxon>
        <taxon>Acari</taxon>
        <taxon>Acariformes</taxon>
        <taxon>Sarcoptiformes</taxon>
        <taxon>Oribatida</taxon>
        <taxon>Brachypylina</taxon>
        <taxon>Oppioidea</taxon>
        <taxon>Oppiidae</taxon>
        <taxon>Medioppia</taxon>
    </lineage>
</organism>
<evidence type="ECO:0008006" key="18">
    <source>
        <dbReference type="Google" id="ProtNLM"/>
    </source>
</evidence>
<keyword evidence="6 14" id="KW-0349">Heme</keyword>
<dbReference type="OrthoDB" id="6428965at2759"/>
<evidence type="ECO:0000256" key="7">
    <source>
        <dbReference type="ARBA" id="ARBA00022723"/>
    </source>
</evidence>
<keyword evidence="11 14" id="KW-0408">Iron</keyword>
<keyword evidence="12 15" id="KW-0503">Monooxygenase</keyword>
<keyword evidence="7 14" id="KW-0479">Metal-binding</keyword>
<evidence type="ECO:0000256" key="15">
    <source>
        <dbReference type="RuleBase" id="RU000461"/>
    </source>
</evidence>
<keyword evidence="9" id="KW-0492">Microsome</keyword>
<feature type="binding site" description="axial binding residue" evidence="14">
    <location>
        <position position="388"/>
    </location>
    <ligand>
        <name>heme</name>
        <dbReference type="ChEBI" id="CHEBI:30413"/>
    </ligand>
    <ligandPart>
        <name>Fe</name>
        <dbReference type="ChEBI" id="CHEBI:18248"/>
    </ligandPart>
</feature>
<dbReference type="Pfam" id="PF00067">
    <property type="entry name" value="p450"/>
    <property type="match status" value="2"/>
</dbReference>
<sequence>MVKDFHLFSDRKTRPYQHPVLFKNVFHASGDDWKRLRTIVSPTFTSGKMRKMFPMVRQCLGEYLDVLEVYATHGRDLNVKDMYQKLTMNVIGRCAFATDANALKDTRSTFVRHAQGMTEFKFWKMLGLFVLPLPVKKLLGLKFAGNEESNQFFLNLTKQIVERRKREGNTGKVYNDFVQLLVDAEAKSGNDGVAEGGPDEREGDSVEAHHVNEGKEELEVEKRTFAGNYGNKKLTIDEISAQGWIFFIAGSETTASTLGYASYELALSPHFQDRLYDEVCAAFDADGEIGYDQLSRLPFLDAVVTETLRLYPPVLRLDRKAKQDYRLADTGITISKGQDVEFPVYAIHHSELYYENADRFNPDRWMPQNRHKLIPYTYLPFGAGPRNCVGMRFGLMEVKLSLSHIIRRYRFVRSKQTAVPLQFPTVANLCIAKSVVVGIEKRFK</sequence>
<keyword evidence="10 15" id="KW-0560">Oxidoreductase</keyword>
<dbReference type="InterPro" id="IPR001128">
    <property type="entry name" value="Cyt_P450"/>
</dbReference>
<evidence type="ECO:0000256" key="12">
    <source>
        <dbReference type="ARBA" id="ARBA00023033"/>
    </source>
</evidence>
<comment type="function">
    <text evidence="2">May be involved in the metabolism of insect hormones and in the breakdown of synthetic insecticides.</text>
</comment>
<comment type="similarity">
    <text evidence="5 15">Belongs to the cytochrome P450 family.</text>
</comment>
<dbReference type="CDD" id="cd11055">
    <property type="entry name" value="CYP3A-like"/>
    <property type="match status" value="1"/>
</dbReference>
<dbReference type="GO" id="GO:0016705">
    <property type="term" value="F:oxidoreductase activity, acting on paired donors, with incorporation or reduction of molecular oxygen"/>
    <property type="evidence" value="ECO:0007669"/>
    <property type="project" value="InterPro"/>
</dbReference>
<evidence type="ECO:0000256" key="3">
    <source>
        <dbReference type="ARBA" id="ARBA00004174"/>
    </source>
</evidence>
<dbReference type="InterPro" id="IPR002403">
    <property type="entry name" value="Cyt_P450_E_grp-IV"/>
</dbReference>
<evidence type="ECO:0000256" key="13">
    <source>
        <dbReference type="ARBA" id="ARBA00023136"/>
    </source>
</evidence>
<dbReference type="InterPro" id="IPR036396">
    <property type="entry name" value="Cyt_P450_sf"/>
</dbReference>
<evidence type="ECO:0000256" key="14">
    <source>
        <dbReference type="PIRSR" id="PIRSR602403-1"/>
    </source>
</evidence>
<evidence type="ECO:0000256" key="1">
    <source>
        <dbReference type="ARBA" id="ARBA00001971"/>
    </source>
</evidence>
<dbReference type="PRINTS" id="PR00465">
    <property type="entry name" value="EP450IV"/>
</dbReference>
<accession>A0A7R9QBI2</accession>
<evidence type="ECO:0000256" key="10">
    <source>
        <dbReference type="ARBA" id="ARBA00023002"/>
    </source>
</evidence>
<dbReference type="PANTHER" id="PTHR24292">
    <property type="entry name" value="CYTOCHROME P450"/>
    <property type="match status" value="1"/>
</dbReference>
<dbReference type="GO" id="GO:0020037">
    <property type="term" value="F:heme binding"/>
    <property type="evidence" value="ECO:0007669"/>
    <property type="project" value="InterPro"/>
</dbReference>
<dbReference type="InterPro" id="IPR050476">
    <property type="entry name" value="Insect_CytP450_Detox"/>
</dbReference>
<dbReference type="GO" id="GO:0005506">
    <property type="term" value="F:iron ion binding"/>
    <property type="evidence" value="ECO:0007669"/>
    <property type="project" value="InterPro"/>
</dbReference>
<evidence type="ECO:0000256" key="4">
    <source>
        <dbReference type="ARBA" id="ARBA00004406"/>
    </source>
</evidence>
<evidence type="ECO:0000313" key="16">
    <source>
        <dbReference type="EMBL" id="CAD7639641.1"/>
    </source>
</evidence>
<evidence type="ECO:0000256" key="6">
    <source>
        <dbReference type="ARBA" id="ARBA00022617"/>
    </source>
</evidence>
<name>A0A7R9QBI2_9ACAR</name>
<evidence type="ECO:0000256" key="5">
    <source>
        <dbReference type="ARBA" id="ARBA00010617"/>
    </source>
</evidence>
<gene>
    <name evidence="16" type="ORF">OSB1V03_LOCUS17868</name>
</gene>
<dbReference type="PANTHER" id="PTHR24292:SF54">
    <property type="entry name" value="CYP9F3-RELATED"/>
    <property type="match status" value="1"/>
</dbReference>
<comment type="subcellular location">
    <subcellularLocation>
        <location evidence="4">Endoplasmic reticulum membrane</location>
        <topology evidence="4">Peripheral membrane protein</topology>
    </subcellularLocation>
    <subcellularLocation>
        <location evidence="3">Microsome membrane</location>
        <topology evidence="3">Peripheral membrane protein</topology>
    </subcellularLocation>
</comment>
<comment type="cofactor">
    <cofactor evidence="1 14">
        <name>heme</name>
        <dbReference type="ChEBI" id="CHEBI:30413"/>
    </cofactor>
</comment>
<dbReference type="EMBL" id="CAJPIZ010022336">
    <property type="protein sequence ID" value="CAG2117915.1"/>
    <property type="molecule type" value="Genomic_DNA"/>
</dbReference>
<dbReference type="SUPFAM" id="SSF48264">
    <property type="entry name" value="Cytochrome P450"/>
    <property type="match status" value="1"/>
</dbReference>
<protein>
    <recommendedName>
        <fullName evidence="18">Cytochrome P450</fullName>
    </recommendedName>
</protein>
<dbReference type="Proteomes" id="UP000759131">
    <property type="component" value="Unassembled WGS sequence"/>
</dbReference>
<dbReference type="Gene3D" id="1.10.630.10">
    <property type="entry name" value="Cytochrome P450"/>
    <property type="match status" value="1"/>
</dbReference>
<dbReference type="AlphaFoldDB" id="A0A7R9QBI2"/>
<proteinExistence type="inferred from homology"/>
<keyword evidence="13" id="KW-0472">Membrane</keyword>
<evidence type="ECO:0000313" key="17">
    <source>
        <dbReference type="Proteomes" id="UP000759131"/>
    </source>
</evidence>
<dbReference type="GO" id="GO:0005789">
    <property type="term" value="C:endoplasmic reticulum membrane"/>
    <property type="evidence" value="ECO:0007669"/>
    <property type="project" value="UniProtKB-SubCell"/>
</dbReference>
<keyword evidence="8" id="KW-0256">Endoplasmic reticulum</keyword>
<dbReference type="EMBL" id="OC876911">
    <property type="protein sequence ID" value="CAD7639641.1"/>
    <property type="molecule type" value="Genomic_DNA"/>
</dbReference>
<dbReference type="GO" id="GO:0004497">
    <property type="term" value="F:monooxygenase activity"/>
    <property type="evidence" value="ECO:0007669"/>
    <property type="project" value="UniProtKB-KW"/>
</dbReference>